<gene>
    <name evidence="17" type="ORF">DGYR_LOCUS9682</name>
</gene>
<dbReference type="EMBL" id="CAJFCJ010000015">
    <property type="protein sequence ID" value="CAD5121774.1"/>
    <property type="molecule type" value="Genomic_DNA"/>
</dbReference>
<dbReference type="Gene3D" id="3.40.367.20">
    <property type="match status" value="1"/>
</dbReference>
<dbReference type="GO" id="GO:0006096">
    <property type="term" value="P:glycolytic process"/>
    <property type="evidence" value="ECO:0007669"/>
    <property type="project" value="UniProtKB-UniPathway"/>
</dbReference>
<comment type="function">
    <text evidence="13">Catalyzes the phosphorylation of various hexoses to hexose 6-phosphate.</text>
</comment>
<dbReference type="AlphaFoldDB" id="A0A7I8W116"/>
<protein>
    <recommendedName>
        <fullName evidence="14">Phosphotransferase</fullName>
        <ecNumber evidence="14">2.7.1.-</ecNumber>
    </recommendedName>
</protein>
<dbReference type="FunFam" id="3.30.420.40:FF:000095">
    <property type="entry name" value="Phosphotransferase"/>
    <property type="match status" value="1"/>
</dbReference>
<dbReference type="GO" id="GO:0005524">
    <property type="term" value="F:ATP binding"/>
    <property type="evidence" value="ECO:0007669"/>
    <property type="project" value="UniProtKB-UniRule"/>
</dbReference>
<feature type="domain" description="Hexokinase N-terminal" evidence="15">
    <location>
        <begin position="2"/>
        <end position="197"/>
    </location>
</feature>
<evidence type="ECO:0000313" key="18">
    <source>
        <dbReference type="Proteomes" id="UP000549394"/>
    </source>
</evidence>
<feature type="domain" description="Hexokinase C-terminal" evidence="16">
    <location>
        <begin position="203"/>
        <end position="437"/>
    </location>
</feature>
<comment type="caution">
    <text evidence="17">The sequence shown here is derived from an EMBL/GenBank/DDBJ whole genome shotgun (WGS) entry which is preliminary data.</text>
</comment>
<keyword evidence="18" id="KW-1185">Reference proteome</keyword>
<dbReference type="PROSITE" id="PS51748">
    <property type="entry name" value="HEXOKINASE_2"/>
    <property type="match status" value="1"/>
</dbReference>
<dbReference type="PRINTS" id="PR00475">
    <property type="entry name" value="HEXOKINASE"/>
</dbReference>
<dbReference type="FunFam" id="3.40.367.20:FF:000005">
    <property type="entry name" value="Phosphotransferase"/>
    <property type="match status" value="1"/>
</dbReference>
<dbReference type="GO" id="GO:0008865">
    <property type="term" value="F:fructokinase activity"/>
    <property type="evidence" value="ECO:0007669"/>
    <property type="project" value="TreeGrafter"/>
</dbReference>
<accession>A0A7I8W116</accession>
<evidence type="ECO:0000256" key="13">
    <source>
        <dbReference type="ARBA" id="ARBA00059457"/>
    </source>
</evidence>
<dbReference type="Gene3D" id="3.30.420.40">
    <property type="match status" value="1"/>
</dbReference>
<comment type="catalytic activity">
    <reaction evidence="9">
        <text>a D-hexose + ATP = a D-hexose 6-phosphate + ADP + H(+)</text>
        <dbReference type="Rhea" id="RHEA:22740"/>
        <dbReference type="ChEBI" id="CHEBI:4194"/>
        <dbReference type="ChEBI" id="CHEBI:15378"/>
        <dbReference type="ChEBI" id="CHEBI:30616"/>
        <dbReference type="ChEBI" id="CHEBI:229467"/>
        <dbReference type="ChEBI" id="CHEBI:456216"/>
        <dbReference type="EC" id="2.7.1.1"/>
    </reaction>
    <physiologicalReaction direction="left-to-right" evidence="9">
        <dbReference type="Rhea" id="RHEA:22741"/>
    </physiologicalReaction>
</comment>
<keyword evidence="4 14" id="KW-0808">Transferase</keyword>
<dbReference type="GO" id="GO:0005829">
    <property type="term" value="C:cytosol"/>
    <property type="evidence" value="ECO:0007669"/>
    <property type="project" value="TreeGrafter"/>
</dbReference>
<evidence type="ECO:0000313" key="17">
    <source>
        <dbReference type="EMBL" id="CAD5121774.1"/>
    </source>
</evidence>
<evidence type="ECO:0000259" key="16">
    <source>
        <dbReference type="Pfam" id="PF03727"/>
    </source>
</evidence>
<dbReference type="PANTHER" id="PTHR19443:SF16">
    <property type="entry name" value="HEXOKINASE TYPE 1-RELATED"/>
    <property type="match status" value="1"/>
</dbReference>
<evidence type="ECO:0000256" key="7">
    <source>
        <dbReference type="ARBA" id="ARBA00022840"/>
    </source>
</evidence>
<keyword evidence="6 14" id="KW-0418">Kinase</keyword>
<keyword evidence="5 14" id="KW-0547">Nucleotide-binding</keyword>
<dbReference type="SUPFAM" id="SSF53067">
    <property type="entry name" value="Actin-like ATPase domain"/>
    <property type="match status" value="2"/>
</dbReference>
<dbReference type="PANTHER" id="PTHR19443">
    <property type="entry name" value="HEXOKINASE"/>
    <property type="match status" value="1"/>
</dbReference>
<dbReference type="Pfam" id="PF00349">
    <property type="entry name" value="Hexokinase_1"/>
    <property type="match status" value="1"/>
</dbReference>
<dbReference type="InterPro" id="IPR043129">
    <property type="entry name" value="ATPase_NBD"/>
</dbReference>
<evidence type="ECO:0000259" key="15">
    <source>
        <dbReference type="Pfam" id="PF00349"/>
    </source>
</evidence>
<dbReference type="Proteomes" id="UP000549394">
    <property type="component" value="Unassembled WGS sequence"/>
</dbReference>
<dbReference type="PROSITE" id="PS00378">
    <property type="entry name" value="HEXOKINASE_1"/>
    <property type="match status" value="1"/>
</dbReference>
<evidence type="ECO:0000256" key="8">
    <source>
        <dbReference type="ARBA" id="ARBA00023152"/>
    </source>
</evidence>
<keyword evidence="8 14" id="KW-0324">Glycolysis</keyword>
<comment type="pathway">
    <text evidence="1">Carbohydrate degradation; glycolysis; D-glyceraldehyde 3-phosphate and glycerone phosphate from D-glucose: step 1/4.</text>
</comment>
<name>A0A7I8W116_9ANNE</name>
<sequence>MIDNIIKPLLLEDETYTKIGRLLEQEMAKGLSKTTNPSAKVKMLPTYVRALPNGLEEGNFLALDLGGTNFRVLLISLSKESGVRMENKIYPVPEKIMTGTGKELFDHIAYCISDFIHEHNIQGQHLPLGFTFSFPCKQESLSVGRLISWTKGFSCSDVEGENVVDLLHAAIKRRNDISVECVAILNDTVGCLMSCAYLDHDAEIGVILGTGTNACYMEKLDKVELWDQDKAEPSQVVINTEWGAFGDDGCLDFIRTDYDFQIDERSLNRGRQLFEKMISGMYMGEIVRLVVVECVRTSLMFSGVLGRFKERDCFKTKYVSAVEKDHGRGSFENTKRIIEQMGIKEFTDSDCSALFRICQAVSIRAAKLSSAAIVTLMNRINRPNITVAVDGSLFRFHPRFEGVMKETIAEMYNFGHQFKLMLSEDGSGKGAALVAAVAHRLKNN</sequence>
<evidence type="ECO:0000256" key="4">
    <source>
        <dbReference type="ARBA" id="ARBA00022679"/>
    </source>
</evidence>
<comment type="similarity">
    <text evidence="3 14">Belongs to the hexokinase family.</text>
</comment>
<dbReference type="UniPathway" id="UPA00242"/>
<evidence type="ECO:0000256" key="1">
    <source>
        <dbReference type="ARBA" id="ARBA00004888"/>
    </source>
</evidence>
<evidence type="ECO:0000256" key="11">
    <source>
        <dbReference type="ARBA" id="ARBA00048160"/>
    </source>
</evidence>
<dbReference type="InterPro" id="IPR022672">
    <property type="entry name" value="Hexokinase_N"/>
</dbReference>
<comment type="catalytic activity">
    <reaction evidence="12">
        <text>D-mannose + ATP = D-mannose 6-phosphate + ADP + H(+)</text>
        <dbReference type="Rhea" id="RHEA:11028"/>
        <dbReference type="ChEBI" id="CHEBI:4208"/>
        <dbReference type="ChEBI" id="CHEBI:15378"/>
        <dbReference type="ChEBI" id="CHEBI:30616"/>
        <dbReference type="ChEBI" id="CHEBI:58735"/>
        <dbReference type="ChEBI" id="CHEBI:456216"/>
        <dbReference type="EC" id="2.7.1.1"/>
    </reaction>
    <physiologicalReaction direction="left-to-right" evidence="12">
        <dbReference type="Rhea" id="RHEA:11029"/>
    </physiologicalReaction>
</comment>
<dbReference type="GO" id="GO:0005739">
    <property type="term" value="C:mitochondrion"/>
    <property type="evidence" value="ECO:0007669"/>
    <property type="project" value="TreeGrafter"/>
</dbReference>
<comment type="pathway">
    <text evidence="2">Carbohydrate metabolism; hexose metabolism.</text>
</comment>
<dbReference type="Pfam" id="PF03727">
    <property type="entry name" value="Hexokinase_2"/>
    <property type="match status" value="1"/>
</dbReference>
<proteinExistence type="inferred from homology"/>
<dbReference type="InterPro" id="IPR022673">
    <property type="entry name" value="Hexokinase_C"/>
</dbReference>
<dbReference type="InterPro" id="IPR001312">
    <property type="entry name" value="Hexokinase"/>
</dbReference>
<organism evidence="17 18">
    <name type="scientific">Dimorphilus gyrociliatus</name>
    <dbReference type="NCBI Taxonomy" id="2664684"/>
    <lineage>
        <taxon>Eukaryota</taxon>
        <taxon>Metazoa</taxon>
        <taxon>Spiralia</taxon>
        <taxon>Lophotrochozoa</taxon>
        <taxon>Annelida</taxon>
        <taxon>Polychaeta</taxon>
        <taxon>Polychaeta incertae sedis</taxon>
        <taxon>Dinophilidae</taxon>
        <taxon>Dimorphilus</taxon>
    </lineage>
</organism>
<dbReference type="GO" id="GO:0004340">
    <property type="term" value="F:glucokinase activity"/>
    <property type="evidence" value="ECO:0007669"/>
    <property type="project" value="TreeGrafter"/>
</dbReference>
<reference evidence="17 18" key="1">
    <citation type="submission" date="2020-08" db="EMBL/GenBank/DDBJ databases">
        <authorList>
            <person name="Hejnol A."/>
        </authorList>
    </citation>
    <scope>NUCLEOTIDE SEQUENCE [LARGE SCALE GENOMIC DNA]</scope>
</reference>
<evidence type="ECO:0000256" key="14">
    <source>
        <dbReference type="RuleBase" id="RU362007"/>
    </source>
</evidence>
<dbReference type="CDD" id="cd24019">
    <property type="entry name" value="ASKHA_NBD_HK_meta"/>
    <property type="match status" value="1"/>
</dbReference>
<evidence type="ECO:0000256" key="10">
    <source>
        <dbReference type="ARBA" id="ARBA00047905"/>
    </source>
</evidence>
<keyword evidence="7 14" id="KW-0067">ATP-binding</keyword>
<dbReference type="EC" id="2.7.1.-" evidence="14"/>
<dbReference type="OrthoDB" id="419537at2759"/>
<evidence type="ECO:0000256" key="6">
    <source>
        <dbReference type="ARBA" id="ARBA00022777"/>
    </source>
</evidence>
<dbReference type="GO" id="GO:0001678">
    <property type="term" value="P:intracellular glucose homeostasis"/>
    <property type="evidence" value="ECO:0007669"/>
    <property type="project" value="InterPro"/>
</dbReference>
<evidence type="ECO:0000256" key="2">
    <source>
        <dbReference type="ARBA" id="ARBA00005028"/>
    </source>
</evidence>
<dbReference type="GO" id="GO:0006006">
    <property type="term" value="P:glucose metabolic process"/>
    <property type="evidence" value="ECO:0007669"/>
    <property type="project" value="TreeGrafter"/>
</dbReference>
<comment type="catalytic activity">
    <reaction evidence="10">
        <text>D-fructose + ATP = D-fructose 6-phosphate + ADP + H(+)</text>
        <dbReference type="Rhea" id="RHEA:16125"/>
        <dbReference type="ChEBI" id="CHEBI:15378"/>
        <dbReference type="ChEBI" id="CHEBI:30616"/>
        <dbReference type="ChEBI" id="CHEBI:37721"/>
        <dbReference type="ChEBI" id="CHEBI:61527"/>
        <dbReference type="ChEBI" id="CHEBI:456216"/>
        <dbReference type="EC" id="2.7.1.1"/>
    </reaction>
    <physiologicalReaction direction="left-to-right" evidence="10">
        <dbReference type="Rhea" id="RHEA:16126"/>
    </physiologicalReaction>
</comment>
<evidence type="ECO:0000256" key="9">
    <source>
        <dbReference type="ARBA" id="ARBA00044613"/>
    </source>
</evidence>
<evidence type="ECO:0000256" key="12">
    <source>
        <dbReference type="ARBA" id="ARBA00050361"/>
    </source>
</evidence>
<dbReference type="InterPro" id="IPR019807">
    <property type="entry name" value="Hexokinase_BS"/>
</dbReference>
<evidence type="ECO:0000256" key="5">
    <source>
        <dbReference type="ARBA" id="ARBA00022741"/>
    </source>
</evidence>
<evidence type="ECO:0000256" key="3">
    <source>
        <dbReference type="ARBA" id="ARBA00009225"/>
    </source>
</evidence>
<comment type="catalytic activity">
    <reaction evidence="11">
        <text>D-glucose + ATP = D-glucose 6-phosphate + ADP + H(+)</text>
        <dbReference type="Rhea" id="RHEA:17825"/>
        <dbReference type="ChEBI" id="CHEBI:4167"/>
        <dbReference type="ChEBI" id="CHEBI:15378"/>
        <dbReference type="ChEBI" id="CHEBI:30616"/>
        <dbReference type="ChEBI" id="CHEBI:61548"/>
        <dbReference type="ChEBI" id="CHEBI:456216"/>
        <dbReference type="EC" id="2.7.1.1"/>
    </reaction>
    <physiologicalReaction direction="left-to-right" evidence="11">
        <dbReference type="Rhea" id="RHEA:17826"/>
    </physiologicalReaction>
</comment>
<dbReference type="GO" id="GO:0005536">
    <property type="term" value="F:D-glucose binding"/>
    <property type="evidence" value="ECO:0007669"/>
    <property type="project" value="InterPro"/>
</dbReference>
<dbReference type="UniPathway" id="UPA00109">
    <property type="reaction ID" value="UER00180"/>
</dbReference>